<keyword evidence="4" id="KW-1185">Reference proteome</keyword>
<dbReference type="Proteomes" id="UP001301769">
    <property type="component" value="Unassembled WGS sequence"/>
</dbReference>
<feature type="transmembrane region" description="Helical" evidence="2">
    <location>
        <begin position="165"/>
        <end position="188"/>
    </location>
</feature>
<feature type="transmembrane region" description="Helical" evidence="2">
    <location>
        <begin position="65"/>
        <end position="84"/>
    </location>
</feature>
<dbReference type="EMBL" id="MU858096">
    <property type="protein sequence ID" value="KAK4214291.1"/>
    <property type="molecule type" value="Genomic_DNA"/>
</dbReference>
<evidence type="ECO:0000313" key="3">
    <source>
        <dbReference type="EMBL" id="KAK4214291.1"/>
    </source>
</evidence>
<evidence type="ECO:0000256" key="1">
    <source>
        <dbReference type="SAM" id="MobiDB-lite"/>
    </source>
</evidence>
<keyword evidence="2" id="KW-0812">Transmembrane</keyword>
<evidence type="ECO:0008006" key="5">
    <source>
        <dbReference type="Google" id="ProtNLM"/>
    </source>
</evidence>
<evidence type="ECO:0000313" key="4">
    <source>
        <dbReference type="Proteomes" id="UP001301769"/>
    </source>
</evidence>
<feature type="compositionally biased region" description="Low complexity" evidence="1">
    <location>
        <begin position="1"/>
        <end position="16"/>
    </location>
</feature>
<organism evidence="3 4">
    <name type="scientific">Rhypophila decipiens</name>
    <dbReference type="NCBI Taxonomy" id="261697"/>
    <lineage>
        <taxon>Eukaryota</taxon>
        <taxon>Fungi</taxon>
        <taxon>Dikarya</taxon>
        <taxon>Ascomycota</taxon>
        <taxon>Pezizomycotina</taxon>
        <taxon>Sordariomycetes</taxon>
        <taxon>Sordariomycetidae</taxon>
        <taxon>Sordariales</taxon>
        <taxon>Naviculisporaceae</taxon>
        <taxon>Rhypophila</taxon>
    </lineage>
</organism>
<comment type="caution">
    <text evidence="3">The sequence shown here is derived from an EMBL/GenBank/DDBJ whole genome shotgun (WGS) entry which is preliminary data.</text>
</comment>
<feature type="transmembrane region" description="Helical" evidence="2">
    <location>
        <begin position="208"/>
        <end position="227"/>
    </location>
</feature>
<keyword evidence="2" id="KW-0472">Membrane</keyword>
<proteinExistence type="predicted"/>
<dbReference type="AlphaFoldDB" id="A0AAN6YAC2"/>
<gene>
    <name evidence="3" type="ORF">QBC37DRAFT_157374</name>
</gene>
<protein>
    <recommendedName>
        <fullName evidence="5">C6 transcription factor</fullName>
    </recommendedName>
</protein>
<name>A0AAN6YAC2_9PEZI</name>
<evidence type="ECO:0000256" key="2">
    <source>
        <dbReference type="SAM" id="Phobius"/>
    </source>
</evidence>
<dbReference type="PANTHER" id="PTHR37919:SF2">
    <property type="entry name" value="EXPERA DOMAIN-CONTAINING PROTEIN"/>
    <property type="match status" value="1"/>
</dbReference>
<feature type="region of interest" description="Disordered" evidence="1">
    <location>
        <begin position="1"/>
        <end position="57"/>
    </location>
</feature>
<sequence length="250" mass="27124">MVSTRSASAAARFTSESPPPYETPTPATTAAGKLRSRKTAAGAKTGRSSAAAGGSWSHTPSPLTLLWLTVSLPLVAWDTGYILLRPHSMPGGSLHWPVWHLYELYGRVDGMYGFKQWNLNNGFTAAQGTMNLIESLLYIAYLGLWYRNAQPTGQKLAERVVSGRLGALAALIGFSAAVMTVSKTVLYWLNEGFSGFDNIGHNTLSNLIFLWIIPNGLWLVFPSYMIYEFGADIVRGLDQASGSSVSIKSE</sequence>
<reference evidence="3" key="1">
    <citation type="journal article" date="2023" name="Mol. Phylogenet. Evol.">
        <title>Genome-scale phylogeny and comparative genomics of the fungal order Sordariales.</title>
        <authorList>
            <person name="Hensen N."/>
            <person name="Bonometti L."/>
            <person name="Westerberg I."/>
            <person name="Brannstrom I.O."/>
            <person name="Guillou S."/>
            <person name="Cros-Aarteil S."/>
            <person name="Calhoun S."/>
            <person name="Haridas S."/>
            <person name="Kuo A."/>
            <person name="Mondo S."/>
            <person name="Pangilinan J."/>
            <person name="Riley R."/>
            <person name="LaButti K."/>
            <person name="Andreopoulos B."/>
            <person name="Lipzen A."/>
            <person name="Chen C."/>
            <person name="Yan M."/>
            <person name="Daum C."/>
            <person name="Ng V."/>
            <person name="Clum A."/>
            <person name="Steindorff A."/>
            <person name="Ohm R.A."/>
            <person name="Martin F."/>
            <person name="Silar P."/>
            <person name="Natvig D.O."/>
            <person name="Lalanne C."/>
            <person name="Gautier V."/>
            <person name="Ament-Velasquez S.L."/>
            <person name="Kruys A."/>
            <person name="Hutchinson M.I."/>
            <person name="Powell A.J."/>
            <person name="Barry K."/>
            <person name="Miller A.N."/>
            <person name="Grigoriev I.V."/>
            <person name="Debuchy R."/>
            <person name="Gladieux P."/>
            <person name="Hiltunen Thoren M."/>
            <person name="Johannesson H."/>
        </authorList>
    </citation>
    <scope>NUCLEOTIDE SEQUENCE</scope>
    <source>
        <strain evidence="3">PSN293</strain>
    </source>
</reference>
<reference evidence="3" key="2">
    <citation type="submission" date="2023-05" db="EMBL/GenBank/DDBJ databases">
        <authorList>
            <consortium name="Lawrence Berkeley National Laboratory"/>
            <person name="Steindorff A."/>
            <person name="Hensen N."/>
            <person name="Bonometti L."/>
            <person name="Westerberg I."/>
            <person name="Brannstrom I.O."/>
            <person name="Guillou S."/>
            <person name="Cros-Aarteil S."/>
            <person name="Calhoun S."/>
            <person name="Haridas S."/>
            <person name="Kuo A."/>
            <person name="Mondo S."/>
            <person name="Pangilinan J."/>
            <person name="Riley R."/>
            <person name="Labutti K."/>
            <person name="Andreopoulos B."/>
            <person name="Lipzen A."/>
            <person name="Chen C."/>
            <person name="Yanf M."/>
            <person name="Daum C."/>
            <person name="Ng V."/>
            <person name="Clum A."/>
            <person name="Ohm R."/>
            <person name="Martin F."/>
            <person name="Silar P."/>
            <person name="Natvig D."/>
            <person name="Lalanne C."/>
            <person name="Gautier V."/>
            <person name="Ament-Velasquez S.L."/>
            <person name="Kruys A."/>
            <person name="Hutchinson M.I."/>
            <person name="Powell A.J."/>
            <person name="Barry K."/>
            <person name="Miller A.N."/>
            <person name="Grigoriev I.V."/>
            <person name="Debuchy R."/>
            <person name="Gladieux P."/>
            <person name="Thoren M.H."/>
            <person name="Johannesson H."/>
        </authorList>
    </citation>
    <scope>NUCLEOTIDE SEQUENCE</scope>
    <source>
        <strain evidence="3">PSN293</strain>
    </source>
</reference>
<dbReference type="PANTHER" id="PTHR37919">
    <property type="entry name" value="PROTEIN CBG05606"/>
    <property type="match status" value="1"/>
</dbReference>
<keyword evidence="2" id="KW-1133">Transmembrane helix</keyword>
<accession>A0AAN6YAC2</accession>
<feature type="compositionally biased region" description="Low complexity" evidence="1">
    <location>
        <begin position="40"/>
        <end position="57"/>
    </location>
</feature>